<dbReference type="SUPFAM" id="SSF56300">
    <property type="entry name" value="Metallo-dependent phosphatases"/>
    <property type="match status" value="1"/>
</dbReference>
<dbReference type="STRING" id="1298598.JCM21714_54"/>
<evidence type="ECO:0000313" key="5">
    <source>
        <dbReference type="EMBL" id="GAE91117.1"/>
    </source>
</evidence>
<dbReference type="InterPro" id="IPR051158">
    <property type="entry name" value="Metallophosphoesterase_sf"/>
</dbReference>
<evidence type="ECO:0000256" key="3">
    <source>
        <dbReference type="SAM" id="Phobius"/>
    </source>
</evidence>
<gene>
    <name evidence="5" type="ORF">JCM21714_54</name>
</gene>
<dbReference type="InterPro" id="IPR004843">
    <property type="entry name" value="Calcineurin-like_PHP"/>
</dbReference>
<dbReference type="EMBL" id="BAVS01000001">
    <property type="protein sequence ID" value="GAE91117.1"/>
    <property type="molecule type" value="Genomic_DNA"/>
</dbReference>
<dbReference type="GO" id="GO:0046872">
    <property type="term" value="F:metal ion binding"/>
    <property type="evidence" value="ECO:0007669"/>
    <property type="project" value="UniProtKB-KW"/>
</dbReference>
<dbReference type="GO" id="GO:0016020">
    <property type="term" value="C:membrane"/>
    <property type="evidence" value="ECO:0007669"/>
    <property type="project" value="GOC"/>
</dbReference>
<dbReference type="Proteomes" id="UP000019102">
    <property type="component" value="Unassembled WGS sequence"/>
</dbReference>
<evidence type="ECO:0000313" key="6">
    <source>
        <dbReference type="Proteomes" id="UP000019102"/>
    </source>
</evidence>
<reference evidence="5 6" key="1">
    <citation type="journal article" date="2014" name="Genome Announc.">
        <title>Draft Genome Sequence of the Boron-Tolerant and Moderately Halotolerant Bacterium Gracilibacillus boraciitolerans JCM 21714T.</title>
        <authorList>
            <person name="Ahmed I."/>
            <person name="Oshima K."/>
            <person name="Suda W."/>
            <person name="Kitamura K."/>
            <person name="Iida T."/>
            <person name="Ohmori Y."/>
            <person name="Fujiwara T."/>
            <person name="Hattori M."/>
            <person name="Ohkuma M."/>
        </authorList>
    </citation>
    <scope>NUCLEOTIDE SEQUENCE [LARGE SCALE GENOMIC DNA]</scope>
    <source>
        <strain evidence="5 6">JCM 21714</strain>
    </source>
</reference>
<dbReference type="eggNOG" id="COG1408">
    <property type="taxonomic scope" value="Bacteria"/>
</dbReference>
<keyword evidence="6" id="KW-1185">Reference proteome</keyword>
<keyword evidence="2" id="KW-0378">Hydrolase</keyword>
<dbReference type="AlphaFoldDB" id="W4VD39"/>
<keyword evidence="3" id="KW-0812">Transmembrane</keyword>
<evidence type="ECO:0000256" key="2">
    <source>
        <dbReference type="ARBA" id="ARBA00022801"/>
    </source>
</evidence>
<sequence length="290" mass="32878">MVVEVYKNEVEYMKRGIKYMIWIGFIILLLSLLLKIYHDTNYFKVKTLMITSDQIQENQSISILHLTDLHNKQFDEQNQRLLNKIKSLQTDIIVITGDVIDRDTEQMDDVLSFIEKVAAFNPDTYYVTGNHEWGNPLREKFFEGILKSGVHYLDNKNAAIEINNVLFQLAGIGGDSSTGHSDMEAALRGLDDRYFTILLAHAPEVIVNHYPQKVDLTLSGHTHGGQIRLPFIGAVIAPGQGLFPEYDQGLFQINEQQQLYIDSGLGTSTLDIRLFNQSQMTLITVKGENG</sequence>
<evidence type="ECO:0000256" key="1">
    <source>
        <dbReference type="ARBA" id="ARBA00022723"/>
    </source>
</evidence>
<organism evidence="5 6">
    <name type="scientific">Gracilibacillus boraciitolerans JCM 21714</name>
    <dbReference type="NCBI Taxonomy" id="1298598"/>
    <lineage>
        <taxon>Bacteria</taxon>
        <taxon>Bacillati</taxon>
        <taxon>Bacillota</taxon>
        <taxon>Bacilli</taxon>
        <taxon>Bacillales</taxon>
        <taxon>Bacillaceae</taxon>
        <taxon>Gracilibacillus</taxon>
    </lineage>
</organism>
<keyword evidence="3" id="KW-1133">Transmembrane helix</keyword>
<dbReference type="PANTHER" id="PTHR31302:SF31">
    <property type="entry name" value="PHOSPHODIESTERASE YAEI"/>
    <property type="match status" value="1"/>
</dbReference>
<accession>W4VD39</accession>
<comment type="caution">
    <text evidence="5">The sequence shown here is derived from an EMBL/GenBank/DDBJ whole genome shotgun (WGS) entry which is preliminary data.</text>
</comment>
<dbReference type="InterPro" id="IPR029052">
    <property type="entry name" value="Metallo-depent_PP-like"/>
</dbReference>
<proteinExistence type="predicted"/>
<dbReference type="CDD" id="cd07385">
    <property type="entry name" value="MPP_YkuE_C"/>
    <property type="match status" value="1"/>
</dbReference>
<name>W4VD39_9BACI</name>
<dbReference type="Gene3D" id="3.60.21.10">
    <property type="match status" value="1"/>
</dbReference>
<dbReference type="GO" id="GO:0008758">
    <property type="term" value="F:UDP-2,3-diacylglucosamine hydrolase activity"/>
    <property type="evidence" value="ECO:0007669"/>
    <property type="project" value="TreeGrafter"/>
</dbReference>
<keyword evidence="1" id="KW-0479">Metal-binding</keyword>
<evidence type="ECO:0000259" key="4">
    <source>
        <dbReference type="Pfam" id="PF00149"/>
    </source>
</evidence>
<dbReference type="GO" id="GO:0009245">
    <property type="term" value="P:lipid A biosynthetic process"/>
    <property type="evidence" value="ECO:0007669"/>
    <property type="project" value="TreeGrafter"/>
</dbReference>
<protein>
    <submittedName>
        <fullName evidence="5">Ser/Thr protein phosphatase family protein</fullName>
    </submittedName>
</protein>
<keyword evidence="3" id="KW-0472">Membrane</keyword>
<feature type="transmembrane region" description="Helical" evidence="3">
    <location>
        <begin position="19"/>
        <end position="37"/>
    </location>
</feature>
<dbReference type="PANTHER" id="PTHR31302">
    <property type="entry name" value="TRANSMEMBRANE PROTEIN WITH METALLOPHOSPHOESTERASE DOMAIN-RELATED"/>
    <property type="match status" value="1"/>
</dbReference>
<feature type="domain" description="Calcineurin-like phosphoesterase" evidence="4">
    <location>
        <begin position="62"/>
        <end position="224"/>
    </location>
</feature>
<dbReference type="Pfam" id="PF00149">
    <property type="entry name" value="Metallophos"/>
    <property type="match status" value="1"/>
</dbReference>